<protein>
    <submittedName>
        <fullName evidence="1">Uncharacterized protein</fullName>
    </submittedName>
</protein>
<name>A0A0T5VL21_9SPHI</name>
<dbReference type="EMBL" id="LMZQ01000016">
    <property type="protein sequence ID" value="KRT14568.1"/>
    <property type="molecule type" value="Genomic_DNA"/>
</dbReference>
<keyword evidence="2" id="KW-1185">Reference proteome</keyword>
<comment type="caution">
    <text evidence="1">The sequence shown here is derived from an EMBL/GenBank/DDBJ whole genome shotgun (WGS) entry which is preliminary data.</text>
</comment>
<accession>A0A0T5VL21</accession>
<dbReference type="STRING" id="687842.ASU31_18660"/>
<reference evidence="1 2" key="1">
    <citation type="submission" date="2015-11" db="EMBL/GenBank/DDBJ databases">
        <title>Sequence of Pedobacter ginsenosidimutans.</title>
        <authorList>
            <person name="Carson E."/>
            <person name="Keyser V."/>
            <person name="Newman J."/>
            <person name="Miller J."/>
        </authorList>
    </citation>
    <scope>NUCLEOTIDE SEQUENCE [LARGE SCALE GENOMIC DNA]</scope>
    <source>
        <strain evidence="1 2">KACC 14530</strain>
    </source>
</reference>
<dbReference type="Proteomes" id="UP000051950">
    <property type="component" value="Unassembled WGS sequence"/>
</dbReference>
<organism evidence="1 2">
    <name type="scientific">Pedobacter ginsenosidimutans</name>
    <dbReference type="NCBI Taxonomy" id="687842"/>
    <lineage>
        <taxon>Bacteria</taxon>
        <taxon>Pseudomonadati</taxon>
        <taxon>Bacteroidota</taxon>
        <taxon>Sphingobacteriia</taxon>
        <taxon>Sphingobacteriales</taxon>
        <taxon>Sphingobacteriaceae</taxon>
        <taxon>Pedobacter</taxon>
    </lineage>
</organism>
<evidence type="ECO:0000313" key="1">
    <source>
        <dbReference type="EMBL" id="KRT14568.1"/>
    </source>
</evidence>
<gene>
    <name evidence="1" type="ORF">ASU31_18660</name>
</gene>
<sequence length="96" mass="10788">MGWLGGWSFDSSTTPLAILCKKGISLTLPGLEYEYIINLDTHICYVIDFILKNNISNIILCGHNYAGMGVHQLSMRHTNFTRLLKDGWPFGPSPMK</sequence>
<dbReference type="AlphaFoldDB" id="A0A0T5VL21"/>
<evidence type="ECO:0000313" key="2">
    <source>
        <dbReference type="Proteomes" id="UP000051950"/>
    </source>
</evidence>
<proteinExistence type="predicted"/>